<dbReference type="Pfam" id="PF10988">
    <property type="entry name" value="DUF2807"/>
    <property type="match status" value="1"/>
</dbReference>
<organism evidence="2 3">
    <name type="scientific">Bacteroides uniformis str. 3978 T3 ii</name>
    <dbReference type="NCBI Taxonomy" id="1339349"/>
    <lineage>
        <taxon>Bacteria</taxon>
        <taxon>Pseudomonadati</taxon>
        <taxon>Bacteroidota</taxon>
        <taxon>Bacteroidia</taxon>
        <taxon>Bacteroidales</taxon>
        <taxon>Bacteroidaceae</taxon>
        <taxon>Bacteroides</taxon>
    </lineage>
</organism>
<evidence type="ECO:0000259" key="1">
    <source>
        <dbReference type="Pfam" id="PF10988"/>
    </source>
</evidence>
<accession>A0A078RYB6</accession>
<dbReference type="PATRIC" id="fig|1339349.3.peg.2335"/>
<name>A0A078RYB6_BACUN</name>
<evidence type="ECO:0000313" key="3">
    <source>
        <dbReference type="Proteomes" id="UP000028013"/>
    </source>
</evidence>
<dbReference type="RefSeq" id="WP_005837414.1">
    <property type="nucleotide sequence ID" value="NZ_JNHN01000174.1"/>
</dbReference>
<evidence type="ECO:0000313" key="2">
    <source>
        <dbReference type="EMBL" id="KDS50233.1"/>
    </source>
</evidence>
<dbReference type="Proteomes" id="UP000028013">
    <property type="component" value="Unassembled WGS sequence"/>
</dbReference>
<gene>
    <name evidence="2" type="ORF">M094_1158</name>
</gene>
<comment type="caution">
    <text evidence="2">The sequence shown here is derived from an EMBL/GenBank/DDBJ whole genome shotgun (WGS) entry which is preliminary data.</text>
</comment>
<protein>
    <recommendedName>
        <fullName evidence="1">Putative auto-transporter adhesin head GIN domain-containing protein</fullName>
    </recommendedName>
</protein>
<proteinExistence type="predicted"/>
<dbReference type="AlphaFoldDB" id="A0A078RYB6"/>
<dbReference type="InterPro" id="IPR021255">
    <property type="entry name" value="DUF2807"/>
</dbReference>
<feature type="domain" description="Putative auto-transporter adhesin head GIN" evidence="1">
    <location>
        <begin position="37"/>
        <end position="160"/>
    </location>
</feature>
<dbReference type="EMBL" id="JNHN01000174">
    <property type="protein sequence ID" value="KDS50233.1"/>
    <property type="molecule type" value="Genomic_DNA"/>
</dbReference>
<dbReference type="Gene3D" id="2.160.20.120">
    <property type="match status" value="1"/>
</dbReference>
<reference evidence="2 3" key="1">
    <citation type="submission" date="2014-04" db="EMBL/GenBank/DDBJ databases">
        <authorList>
            <person name="Sears C."/>
            <person name="Carroll K."/>
            <person name="Sack B.R."/>
            <person name="Qadri F."/>
            <person name="Myers L.L."/>
            <person name="Chung G.-T."/>
            <person name="Escheverria P."/>
            <person name="Fraser C.M."/>
            <person name="Sadzewicz L."/>
            <person name="Shefchek K.A."/>
            <person name="Tallon L."/>
            <person name="Das S.P."/>
            <person name="Daugherty S."/>
            <person name="Mongodin E.F."/>
        </authorList>
    </citation>
    <scope>NUCLEOTIDE SEQUENCE [LARGE SCALE GENOMIC DNA]</scope>
    <source>
        <strain evidence="2 3">3978 T3 ii</strain>
    </source>
</reference>
<sequence length="207" mass="22319">MKTNIVGIIIALILTFVGMLSVYAQDTKVSEVRKVDAFSSIEITSVGTIYFTQSDTYSFKIEGKEKHVKNTETTVKDGCLLIGFKDRKNKSMRNQKDGVTIWISAPDLKKVEFTGVGEFNCEKPLKLDEVSFEVKGVGEVNVSDLTCDELKVALRGVGSADIHVVCDYLTARMSGVGDVTLSGTAGHADISKGGIGGVNTCNLKVGR</sequence>